<dbReference type="HOGENOM" id="CLU_2131826_0_0_6"/>
<dbReference type="Proteomes" id="UP000000753">
    <property type="component" value="Chromosome"/>
</dbReference>
<organism evidence="1 2">
    <name type="scientific">Shewanella piezotolerans (strain WP3 / JCM 13877)</name>
    <dbReference type="NCBI Taxonomy" id="225849"/>
    <lineage>
        <taxon>Bacteria</taxon>
        <taxon>Pseudomonadati</taxon>
        <taxon>Pseudomonadota</taxon>
        <taxon>Gammaproteobacteria</taxon>
        <taxon>Alteromonadales</taxon>
        <taxon>Shewanellaceae</taxon>
        <taxon>Shewanella</taxon>
    </lineage>
</organism>
<protein>
    <submittedName>
        <fullName evidence="1">Uncharacterized protein</fullName>
    </submittedName>
</protein>
<gene>
    <name evidence="1" type="ordered locus">swp_0667</name>
</gene>
<dbReference type="STRING" id="225849.swp_0667"/>
<evidence type="ECO:0000313" key="2">
    <source>
        <dbReference type="Proteomes" id="UP000000753"/>
    </source>
</evidence>
<keyword evidence="2" id="KW-1185">Reference proteome</keyword>
<dbReference type="AlphaFoldDB" id="B8CIK9"/>
<accession>B8CIK9</accession>
<sequence>MTLTHDHRPRAFTHQIDLANLVFDYEALDVYFVKPTETIESAEYKLSYVEFTELETLSIASGEYEINVVFEDDNETLTLLYQSEPISFDSAGNHTMVLHKDDSQPLGYLISTF</sequence>
<evidence type="ECO:0000313" key="1">
    <source>
        <dbReference type="EMBL" id="ACJ27485.1"/>
    </source>
</evidence>
<proteinExistence type="predicted"/>
<dbReference type="eggNOG" id="ENOG502ZCIW">
    <property type="taxonomic scope" value="Bacteria"/>
</dbReference>
<dbReference type="KEGG" id="swp:swp_0667"/>
<dbReference type="EMBL" id="CP000472">
    <property type="protein sequence ID" value="ACJ27485.1"/>
    <property type="molecule type" value="Genomic_DNA"/>
</dbReference>
<reference evidence="1 2" key="1">
    <citation type="journal article" date="2008" name="PLoS ONE">
        <title>Environmental adaptation: genomic analysis of the piezotolerant and psychrotolerant deep-sea iron reducing bacterium Shewanella piezotolerans WP3.</title>
        <authorList>
            <person name="Wang F."/>
            <person name="Wang J."/>
            <person name="Jian H."/>
            <person name="Zhang B."/>
            <person name="Li S."/>
            <person name="Wang F."/>
            <person name="Zeng X."/>
            <person name="Gao L."/>
            <person name="Bartlett D.H."/>
            <person name="Yu J."/>
            <person name="Hu S."/>
            <person name="Xiao X."/>
        </authorList>
    </citation>
    <scope>NUCLEOTIDE SEQUENCE [LARGE SCALE GENOMIC DNA]</scope>
    <source>
        <strain evidence="2">WP3 / JCM 13877</strain>
    </source>
</reference>
<name>B8CIK9_SHEPW</name>